<keyword evidence="1" id="KW-0812">Transmembrane</keyword>
<dbReference type="AlphaFoldDB" id="A0A4Y2LK93"/>
<accession>A0A4Y2LK93</accession>
<keyword evidence="1" id="KW-1133">Transmembrane helix</keyword>
<evidence type="ECO:0000313" key="2">
    <source>
        <dbReference type="EMBL" id="GBN14570.1"/>
    </source>
</evidence>
<evidence type="ECO:0000313" key="3">
    <source>
        <dbReference type="Proteomes" id="UP000499080"/>
    </source>
</evidence>
<evidence type="ECO:0000256" key="1">
    <source>
        <dbReference type="SAM" id="Phobius"/>
    </source>
</evidence>
<dbReference type="Proteomes" id="UP000499080">
    <property type="component" value="Unassembled WGS sequence"/>
</dbReference>
<keyword evidence="3" id="KW-1185">Reference proteome</keyword>
<protein>
    <submittedName>
        <fullName evidence="2">Uncharacterized protein</fullName>
    </submittedName>
</protein>
<dbReference type="EMBL" id="BGPR01005918">
    <property type="protein sequence ID" value="GBN14570.1"/>
    <property type="molecule type" value="Genomic_DNA"/>
</dbReference>
<feature type="transmembrane region" description="Helical" evidence="1">
    <location>
        <begin position="62"/>
        <end position="82"/>
    </location>
</feature>
<sequence length="100" mass="10997">MHWCPGPLKNDLCNSLDTEFGVLTAITGPSRKGCVSSSVPSNSIHTITVFTREERARLVIRLLLIYVLVVTPPSVWIIFGIIKSNDSAIEANENTPLTFL</sequence>
<name>A0A4Y2LK93_ARAVE</name>
<comment type="caution">
    <text evidence="2">The sequence shown here is derived from an EMBL/GenBank/DDBJ whole genome shotgun (WGS) entry which is preliminary data.</text>
</comment>
<reference evidence="2 3" key="1">
    <citation type="journal article" date="2019" name="Sci. Rep.">
        <title>Orb-weaving spider Araneus ventricosus genome elucidates the spidroin gene catalogue.</title>
        <authorList>
            <person name="Kono N."/>
            <person name="Nakamura H."/>
            <person name="Ohtoshi R."/>
            <person name="Moran D.A.P."/>
            <person name="Shinohara A."/>
            <person name="Yoshida Y."/>
            <person name="Fujiwara M."/>
            <person name="Mori M."/>
            <person name="Tomita M."/>
            <person name="Arakawa K."/>
        </authorList>
    </citation>
    <scope>NUCLEOTIDE SEQUENCE [LARGE SCALE GENOMIC DNA]</scope>
</reference>
<proteinExistence type="predicted"/>
<keyword evidence="1" id="KW-0472">Membrane</keyword>
<organism evidence="2 3">
    <name type="scientific">Araneus ventricosus</name>
    <name type="common">Orbweaver spider</name>
    <name type="synonym">Epeira ventricosa</name>
    <dbReference type="NCBI Taxonomy" id="182803"/>
    <lineage>
        <taxon>Eukaryota</taxon>
        <taxon>Metazoa</taxon>
        <taxon>Ecdysozoa</taxon>
        <taxon>Arthropoda</taxon>
        <taxon>Chelicerata</taxon>
        <taxon>Arachnida</taxon>
        <taxon>Araneae</taxon>
        <taxon>Araneomorphae</taxon>
        <taxon>Entelegynae</taxon>
        <taxon>Araneoidea</taxon>
        <taxon>Araneidae</taxon>
        <taxon>Araneus</taxon>
    </lineage>
</organism>
<gene>
    <name evidence="2" type="ORF">AVEN_123525_1</name>
</gene>